<dbReference type="EMBL" id="FQUY01000010">
    <property type="protein sequence ID" value="SHF02111.1"/>
    <property type="molecule type" value="Genomic_DNA"/>
</dbReference>
<dbReference type="Proteomes" id="UP000184148">
    <property type="component" value="Unassembled WGS sequence"/>
</dbReference>
<sequence length="153" mass="17498">MTTHPKIKIIEPVGGSIGTIKPRKAKETVGIILEHPDFEVPYQAIHPNNRIAAAHTGKFEYRWEYNKEEDAYLLYLAFTDGVGFAIKFARNKAGQILEKLQELNKKSPMFGLILRFKEHHSPDIFENSISMIGLEFDKDPAAGWPQQQTNRDF</sequence>
<dbReference type="RefSeq" id="WP_073238478.1">
    <property type="nucleotide sequence ID" value="NZ_FQUY01000010.1"/>
</dbReference>
<dbReference type="OrthoDB" id="1786473at2"/>
<proteinExistence type="predicted"/>
<evidence type="ECO:0000313" key="1">
    <source>
        <dbReference type="EMBL" id="SHF02111.1"/>
    </source>
</evidence>
<name>A0A1M4Y8N8_9FIRM</name>
<reference evidence="2" key="1">
    <citation type="submission" date="2016-11" db="EMBL/GenBank/DDBJ databases">
        <authorList>
            <person name="Varghese N."/>
            <person name="Submissions S."/>
        </authorList>
    </citation>
    <scope>NUCLEOTIDE SEQUENCE [LARGE SCALE GENOMIC DNA]</scope>
    <source>
        <strain evidence="2">DSM 12395</strain>
    </source>
</reference>
<accession>A0A1M4Y8N8</accession>
<evidence type="ECO:0000313" key="2">
    <source>
        <dbReference type="Proteomes" id="UP000184148"/>
    </source>
</evidence>
<dbReference type="AlphaFoldDB" id="A0A1M4Y8N8"/>
<protein>
    <submittedName>
        <fullName evidence="1">Uncharacterized protein</fullName>
    </submittedName>
</protein>
<gene>
    <name evidence="1" type="ORF">SAMN02745133_01641</name>
</gene>
<keyword evidence="2" id="KW-1185">Reference proteome</keyword>
<organism evidence="1 2">
    <name type="scientific">Desulforamulus putei DSM 12395</name>
    <dbReference type="NCBI Taxonomy" id="1121429"/>
    <lineage>
        <taxon>Bacteria</taxon>
        <taxon>Bacillati</taxon>
        <taxon>Bacillota</taxon>
        <taxon>Clostridia</taxon>
        <taxon>Eubacteriales</taxon>
        <taxon>Peptococcaceae</taxon>
        <taxon>Desulforamulus</taxon>
    </lineage>
</organism>